<evidence type="ECO:0000256" key="5">
    <source>
        <dbReference type="PROSITE-ProRule" id="PRU10141"/>
    </source>
</evidence>
<dbReference type="PROSITE" id="PS50011">
    <property type="entry name" value="PROTEIN_KINASE_DOM"/>
    <property type="match status" value="1"/>
</dbReference>
<evidence type="ECO:0000256" key="2">
    <source>
        <dbReference type="ARBA" id="ARBA00022741"/>
    </source>
</evidence>
<keyword evidence="2 5" id="KW-0547">Nucleotide-binding</keyword>
<dbReference type="EC" id="2.7.11.1" evidence="7"/>
<dbReference type="GO" id="GO:0004674">
    <property type="term" value="F:protein serine/threonine kinase activity"/>
    <property type="evidence" value="ECO:0007669"/>
    <property type="project" value="UniProtKB-EC"/>
</dbReference>
<feature type="binding site" evidence="5">
    <location>
        <position position="52"/>
    </location>
    <ligand>
        <name>ATP</name>
        <dbReference type="ChEBI" id="CHEBI:30616"/>
    </ligand>
</feature>
<reference evidence="7 8" key="1">
    <citation type="submission" date="2023-09" db="EMBL/GenBank/DDBJ databases">
        <title>Pangenome analysis of Batrachochytrium dendrobatidis and related Chytrids.</title>
        <authorList>
            <person name="Yacoub M.N."/>
            <person name="Stajich J.E."/>
            <person name="James T.Y."/>
        </authorList>
    </citation>
    <scope>NUCLEOTIDE SEQUENCE [LARGE SCALE GENOMIC DNA]</scope>
    <source>
        <strain evidence="7 8">JEL0888</strain>
    </source>
</reference>
<evidence type="ECO:0000313" key="8">
    <source>
        <dbReference type="Proteomes" id="UP001527925"/>
    </source>
</evidence>
<evidence type="ECO:0000259" key="6">
    <source>
        <dbReference type="PROSITE" id="PS50011"/>
    </source>
</evidence>
<evidence type="ECO:0000256" key="3">
    <source>
        <dbReference type="ARBA" id="ARBA00022777"/>
    </source>
</evidence>
<dbReference type="InterPro" id="IPR000719">
    <property type="entry name" value="Prot_kinase_dom"/>
</dbReference>
<dbReference type="Pfam" id="PF00069">
    <property type="entry name" value="Pkinase"/>
    <property type="match status" value="1"/>
</dbReference>
<dbReference type="SMART" id="SM00220">
    <property type="entry name" value="S_TKc"/>
    <property type="match status" value="1"/>
</dbReference>
<dbReference type="Proteomes" id="UP001527925">
    <property type="component" value="Unassembled WGS sequence"/>
</dbReference>
<keyword evidence="3 7" id="KW-0418">Kinase</keyword>
<keyword evidence="8" id="KW-1185">Reference proteome</keyword>
<gene>
    <name evidence="7" type="primary">CDC15</name>
    <name evidence="7" type="ORF">HK105_209231</name>
</gene>
<evidence type="ECO:0000256" key="4">
    <source>
        <dbReference type="ARBA" id="ARBA00022840"/>
    </source>
</evidence>
<dbReference type="PROSITE" id="PS00107">
    <property type="entry name" value="PROTEIN_KINASE_ATP"/>
    <property type="match status" value="1"/>
</dbReference>
<dbReference type="SUPFAM" id="SSF56112">
    <property type="entry name" value="Protein kinase-like (PK-like)"/>
    <property type="match status" value="1"/>
</dbReference>
<comment type="caution">
    <text evidence="7">The sequence shown here is derived from an EMBL/GenBank/DDBJ whole genome shotgun (WGS) entry which is preliminary data.</text>
</comment>
<name>A0ABR4MVK5_9FUNG</name>
<organism evidence="7 8">
    <name type="scientific">Polyrhizophydium stewartii</name>
    <dbReference type="NCBI Taxonomy" id="2732419"/>
    <lineage>
        <taxon>Eukaryota</taxon>
        <taxon>Fungi</taxon>
        <taxon>Fungi incertae sedis</taxon>
        <taxon>Chytridiomycota</taxon>
        <taxon>Chytridiomycota incertae sedis</taxon>
        <taxon>Chytridiomycetes</taxon>
        <taxon>Rhizophydiales</taxon>
        <taxon>Rhizophydiales incertae sedis</taxon>
        <taxon>Polyrhizophydium</taxon>
    </lineage>
</organism>
<accession>A0ABR4MVK5</accession>
<evidence type="ECO:0000256" key="1">
    <source>
        <dbReference type="ARBA" id="ARBA00022679"/>
    </source>
</evidence>
<evidence type="ECO:0000313" key="7">
    <source>
        <dbReference type="EMBL" id="KAL2911298.1"/>
    </source>
</evidence>
<dbReference type="EMBL" id="JADGIZ020000125">
    <property type="protein sequence ID" value="KAL2911298.1"/>
    <property type="molecule type" value="Genomic_DNA"/>
</dbReference>
<keyword evidence="4 5" id="KW-0067">ATP-binding</keyword>
<proteinExistence type="predicted"/>
<dbReference type="InterPro" id="IPR017441">
    <property type="entry name" value="Protein_kinase_ATP_BS"/>
</dbReference>
<dbReference type="PANTHER" id="PTHR48016:SF56">
    <property type="entry name" value="MAPKK KINASE"/>
    <property type="match status" value="1"/>
</dbReference>
<feature type="domain" description="Protein kinase" evidence="6">
    <location>
        <begin position="23"/>
        <end position="220"/>
    </location>
</feature>
<sequence>MSAAPQIQADAAAAAPSRTVGHFQLGECIGRGASAAVFRGLNLLTGETVAVKQLRQEGMASQADQIALEIDLLKQLRHPNIVALHGFEESGQHLYIFMELCENGSLQETIRKFGKVPEQLVAIYMGQVLRGLAYLHGQGVIHRDIKSANILSTKDGSVKLADFGIATRQHQGAADNTIVGSAYWTNFLIECFQRDPSLRISASSLCQHPWLSNSMVAYAR</sequence>
<keyword evidence="1 7" id="KW-0808">Transferase</keyword>
<dbReference type="Gene3D" id="1.10.510.10">
    <property type="entry name" value="Transferase(Phosphotransferase) domain 1"/>
    <property type="match status" value="1"/>
</dbReference>
<dbReference type="PANTHER" id="PTHR48016">
    <property type="entry name" value="MAP KINASE KINASE KINASE SSK2-RELATED-RELATED"/>
    <property type="match status" value="1"/>
</dbReference>
<dbReference type="InterPro" id="IPR011009">
    <property type="entry name" value="Kinase-like_dom_sf"/>
</dbReference>
<protein>
    <submittedName>
        <fullName evidence="7">Protein kinase of the Mitotic Exit Network</fullName>
        <ecNumber evidence="7">2.7.11.1</ecNumber>
    </submittedName>
</protein>
<dbReference type="InterPro" id="IPR050538">
    <property type="entry name" value="MAP_kinase_kinase_kinase"/>
</dbReference>